<dbReference type="SUPFAM" id="SSF56399">
    <property type="entry name" value="ADP-ribosylation"/>
    <property type="match status" value="1"/>
</dbReference>
<dbReference type="RefSeq" id="WP_080604883.1">
    <property type="nucleotide sequence ID" value="NZ_BLJF01000001.1"/>
</dbReference>
<dbReference type="Gene3D" id="3.90.175.10">
    <property type="entry name" value="Diphtheria Toxin, domain 1"/>
    <property type="match status" value="1"/>
</dbReference>
<dbReference type="Proteomes" id="UP001058744">
    <property type="component" value="Chromosome"/>
</dbReference>
<dbReference type="AlphaFoldDB" id="A0AAJ5LFA6"/>
<evidence type="ECO:0008006" key="3">
    <source>
        <dbReference type="Google" id="ProtNLM"/>
    </source>
</evidence>
<evidence type="ECO:0000313" key="1">
    <source>
        <dbReference type="EMBL" id="UUC16556.1"/>
    </source>
</evidence>
<name>A0AAJ5LFA6_9PSED</name>
<dbReference type="EMBL" id="CP101700">
    <property type="protein sequence ID" value="UUC16556.1"/>
    <property type="molecule type" value="Genomic_DNA"/>
</dbReference>
<sequence>MALISANSFDGLSSGSEVHSVERKAHRIYRFYCKERMVNEVQGLLYTSLMQNADQLLAQQQRKGDACVNTLLAVDQHRTVVNTERVRQALNYSPYGFCSEILVALGFNGERPDQITRNYPLGNGYREFSPVLMRFNTPDSMSPFMLGGLNPYAYCLGDPINSEDSSGHFSVRGFFGRLYGIYARNATGVYGFMQRGRKVLETIVPLGRVSRKNIPEGHMLVGYHGSNEIYTGSLEAGVTSQIGGHDRCGVGFYISQNYNVASGYAEIPSNRRRGHVFGVYSKNINELRKGIDFDYIDSGDESMVIRPGAFDKIVVRAEVRGPLVRRDSYYEKSPNAHFYR</sequence>
<gene>
    <name evidence="1" type="ORF">NOV18_14915</name>
</gene>
<organism evidence="1 2">
    <name type="scientific">Pseudomonas asiatica</name>
    <dbReference type="NCBI Taxonomy" id="2219225"/>
    <lineage>
        <taxon>Bacteria</taxon>
        <taxon>Pseudomonadati</taxon>
        <taxon>Pseudomonadota</taxon>
        <taxon>Gammaproteobacteria</taxon>
        <taxon>Pseudomonadales</taxon>
        <taxon>Pseudomonadaceae</taxon>
        <taxon>Pseudomonas</taxon>
    </lineage>
</organism>
<dbReference type="NCBIfam" id="TIGR03696">
    <property type="entry name" value="Rhs_assc_core"/>
    <property type="match status" value="1"/>
</dbReference>
<accession>A0AAJ5LFA6</accession>
<dbReference type="Gene3D" id="2.180.10.10">
    <property type="entry name" value="RHS repeat-associated core"/>
    <property type="match status" value="1"/>
</dbReference>
<protein>
    <recommendedName>
        <fullName evidence="3">RHS repeat-associated core domain-containing protein</fullName>
    </recommendedName>
</protein>
<dbReference type="GeneID" id="92660488"/>
<evidence type="ECO:0000313" key="2">
    <source>
        <dbReference type="Proteomes" id="UP001058744"/>
    </source>
</evidence>
<reference evidence="1" key="1">
    <citation type="submission" date="2022-07" db="EMBL/GenBank/DDBJ databases">
        <title>Complete genome of MD9.</title>
        <authorList>
            <person name="Cao G."/>
        </authorList>
    </citation>
    <scope>NUCLEOTIDE SEQUENCE</scope>
    <source>
        <strain evidence="1">MD9</strain>
    </source>
</reference>
<proteinExistence type="predicted"/>
<dbReference type="InterPro" id="IPR022385">
    <property type="entry name" value="Rhs_assc_core"/>
</dbReference>